<dbReference type="EMBL" id="MHNE01000010">
    <property type="protein sequence ID" value="OGZ38738.1"/>
    <property type="molecule type" value="Genomic_DNA"/>
</dbReference>
<proteinExistence type="predicted"/>
<dbReference type="AlphaFoldDB" id="A0A1G2FMA4"/>
<name>A0A1G2FMA4_9BACT</name>
<dbReference type="InterPro" id="IPR009000">
    <property type="entry name" value="Transl_B-barrel_sf"/>
</dbReference>
<reference evidence="1 2" key="1">
    <citation type="journal article" date="2016" name="Nat. Commun.">
        <title>Thousands of microbial genomes shed light on interconnected biogeochemical processes in an aquifer system.</title>
        <authorList>
            <person name="Anantharaman K."/>
            <person name="Brown C.T."/>
            <person name="Hug L.A."/>
            <person name="Sharon I."/>
            <person name="Castelle C.J."/>
            <person name="Probst A.J."/>
            <person name="Thomas B.C."/>
            <person name="Singh A."/>
            <person name="Wilkins M.J."/>
            <person name="Karaoz U."/>
            <person name="Brodie E.L."/>
            <person name="Williams K.H."/>
            <person name="Hubbard S.S."/>
            <person name="Banfield J.F."/>
        </authorList>
    </citation>
    <scope>NUCLEOTIDE SEQUENCE [LARGE SCALE GENOMIC DNA]</scope>
</reference>
<dbReference type="Gene3D" id="2.40.30.10">
    <property type="entry name" value="Translation factors"/>
    <property type="match status" value="1"/>
</dbReference>
<dbReference type="Proteomes" id="UP000178787">
    <property type="component" value="Unassembled WGS sequence"/>
</dbReference>
<gene>
    <name evidence="1" type="ORF">A3A94_03405</name>
</gene>
<accession>A0A1G2FMA4</accession>
<evidence type="ECO:0000313" key="1">
    <source>
        <dbReference type="EMBL" id="OGZ38738.1"/>
    </source>
</evidence>
<protein>
    <recommendedName>
        <fullName evidence="3">Translation elongation factor-like protein</fullName>
    </recommendedName>
</protein>
<dbReference type="SUPFAM" id="SSF50447">
    <property type="entry name" value="Translation proteins"/>
    <property type="match status" value="1"/>
</dbReference>
<sequence length="85" mass="9575">MEEKLIGKVTHYFTNIGVGVIEITEEILKVGDSIHVKGATTDFEQKIESMQIEHENVEEAKAGQTIGLKTEQSVRENDQVYKIVE</sequence>
<comment type="caution">
    <text evidence="1">The sequence shown here is derived from an EMBL/GenBank/DDBJ whole genome shotgun (WGS) entry which is preliminary data.</text>
</comment>
<dbReference type="STRING" id="1802000.A3A94_03405"/>
<organism evidence="1 2">
    <name type="scientific">Candidatus Portnoybacteria bacterium RIFCSPLOWO2_01_FULL_43_11</name>
    <dbReference type="NCBI Taxonomy" id="1802000"/>
    <lineage>
        <taxon>Bacteria</taxon>
        <taxon>Candidatus Portnoyibacteriota</taxon>
    </lineage>
</organism>
<evidence type="ECO:0000313" key="2">
    <source>
        <dbReference type="Proteomes" id="UP000178787"/>
    </source>
</evidence>
<evidence type="ECO:0008006" key="3">
    <source>
        <dbReference type="Google" id="ProtNLM"/>
    </source>
</evidence>